<name>A0A8C0V127_CYACU</name>
<feature type="region of interest" description="Disordered" evidence="1">
    <location>
        <begin position="132"/>
        <end position="157"/>
    </location>
</feature>
<accession>A0A8C0V127</accession>
<proteinExistence type="predicted"/>
<protein>
    <recommendedName>
        <fullName evidence="2">Serine-threonine/tyrosine-protein kinase catalytic domain-containing protein</fullName>
    </recommendedName>
</protein>
<reference evidence="3" key="2">
    <citation type="submission" date="2025-09" db="UniProtKB">
        <authorList>
            <consortium name="Ensembl"/>
        </authorList>
    </citation>
    <scope>IDENTIFICATION</scope>
</reference>
<dbReference type="InterPro" id="IPR011009">
    <property type="entry name" value="Kinase-like_dom_sf"/>
</dbReference>
<keyword evidence="4" id="KW-1185">Reference proteome</keyword>
<evidence type="ECO:0000313" key="3">
    <source>
        <dbReference type="Ensembl" id="ENSCCEP00000017031.1"/>
    </source>
</evidence>
<dbReference type="InterPro" id="IPR050588">
    <property type="entry name" value="WNK_Ser-Thr_kinase"/>
</dbReference>
<organism evidence="3 4">
    <name type="scientific">Cyanistes caeruleus</name>
    <name type="common">Eurasian blue tit</name>
    <name type="synonym">Parus caeruleus</name>
    <dbReference type="NCBI Taxonomy" id="156563"/>
    <lineage>
        <taxon>Eukaryota</taxon>
        <taxon>Metazoa</taxon>
        <taxon>Chordata</taxon>
        <taxon>Craniata</taxon>
        <taxon>Vertebrata</taxon>
        <taxon>Euteleostomi</taxon>
        <taxon>Archelosauria</taxon>
        <taxon>Archosauria</taxon>
        <taxon>Dinosauria</taxon>
        <taxon>Saurischia</taxon>
        <taxon>Theropoda</taxon>
        <taxon>Coelurosauria</taxon>
        <taxon>Aves</taxon>
        <taxon>Neognathae</taxon>
        <taxon>Neoaves</taxon>
        <taxon>Telluraves</taxon>
        <taxon>Australaves</taxon>
        <taxon>Passeriformes</taxon>
        <taxon>Paridae</taxon>
        <taxon>Cyanistes</taxon>
    </lineage>
</organism>
<dbReference type="Pfam" id="PF07714">
    <property type="entry name" value="PK_Tyr_Ser-Thr"/>
    <property type="match status" value="1"/>
</dbReference>
<feature type="region of interest" description="Disordered" evidence="1">
    <location>
        <begin position="1"/>
        <end position="30"/>
    </location>
</feature>
<dbReference type="GO" id="GO:0004672">
    <property type="term" value="F:protein kinase activity"/>
    <property type="evidence" value="ECO:0007669"/>
    <property type="project" value="InterPro"/>
</dbReference>
<dbReference type="SUPFAM" id="SSF56112">
    <property type="entry name" value="Protein kinase-like (PK-like)"/>
    <property type="match status" value="1"/>
</dbReference>
<evidence type="ECO:0000259" key="2">
    <source>
        <dbReference type="Pfam" id="PF07714"/>
    </source>
</evidence>
<evidence type="ECO:0000313" key="4">
    <source>
        <dbReference type="Proteomes" id="UP000694410"/>
    </source>
</evidence>
<dbReference type="InterPro" id="IPR001245">
    <property type="entry name" value="Ser-Thr/Tyr_kinase_cat_dom"/>
</dbReference>
<reference evidence="3" key="1">
    <citation type="submission" date="2025-08" db="UniProtKB">
        <authorList>
            <consortium name="Ensembl"/>
        </authorList>
    </citation>
    <scope>IDENTIFICATION</scope>
</reference>
<feature type="compositionally biased region" description="Polar residues" evidence="1">
    <location>
        <begin position="8"/>
        <end position="30"/>
    </location>
</feature>
<dbReference type="Gene3D" id="3.30.200.20">
    <property type="entry name" value="Phosphorylase Kinase, domain 1"/>
    <property type="match status" value="1"/>
</dbReference>
<dbReference type="Proteomes" id="UP000694410">
    <property type="component" value="Unplaced"/>
</dbReference>
<dbReference type="AlphaFoldDB" id="A0A8C0V127"/>
<dbReference type="PANTHER" id="PTHR13902">
    <property type="entry name" value="SERINE/THREONINE-PROTEIN KINASE WNK WITH NO LYSINE -RELATED"/>
    <property type="match status" value="1"/>
</dbReference>
<feature type="domain" description="Serine-threonine/tyrosine-protein kinase catalytic" evidence="2">
    <location>
        <begin position="64"/>
        <end position="129"/>
    </location>
</feature>
<dbReference type="FunFam" id="3.30.200.20:FF:001061">
    <property type="entry name" value="Nuclear receptor-binding protein 2"/>
    <property type="match status" value="1"/>
</dbReference>
<evidence type="ECO:0000256" key="1">
    <source>
        <dbReference type="SAM" id="MobiDB-lite"/>
    </source>
</evidence>
<sequence length="237" mass="25319">RMSPEPQPQHQHTTDLPQDNPSSLPFPQVNQGNMPGIQSTFLAMDTEEGVEVVWNELLFTDKKAFKAHEEKIKTMFEQLVLVDHPNIVKLHKYWLDVKDSKARVIFITEYVSSGSLKQFLKKTKKNHKAMNARVSPGSTTGVPAGAGGSVSPSQGGSLGSYRAEQVGVTVPRVTWGPCWTPGEPQLDPTGPKVGVAAVGGTAPGVTILGVLPLPRAGTWGQGTTITCKAQGCEGPVG</sequence>
<dbReference type="Ensembl" id="ENSCCET00000026278.1">
    <property type="protein sequence ID" value="ENSCCEP00000017031.1"/>
    <property type="gene ID" value="ENSCCEG00000015822.1"/>
</dbReference>